<dbReference type="InterPro" id="IPR010753">
    <property type="entry name" value="DUF1330"/>
</dbReference>
<keyword evidence="3" id="KW-1185">Reference proteome</keyword>
<evidence type="ECO:0000313" key="3">
    <source>
        <dbReference type="Proteomes" id="UP000025171"/>
    </source>
</evidence>
<dbReference type="PANTHER" id="PTHR41521:SF4">
    <property type="entry name" value="BLR0684 PROTEIN"/>
    <property type="match status" value="1"/>
</dbReference>
<protein>
    <recommendedName>
        <fullName evidence="1">DUF1330 domain-containing protein</fullName>
    </recommendedName>
</protein>
<dbReference type="Gene3D" id="3.30.70.100">
    <property type="match status" value="1"/>
</dbReference>
<proteinExistence type="predicted"/>
<dbReference type="InterPro" id="IPR011008">
    <property type="entry name" value="Dimeric_a/b-barrel"/>
</dbReference>
<organism evidence="2 3">
    <name type="scientific">Hyphomonas johnsonii MHS-2</name>
    <dbReference type="NCBI Taxonomy" id="1280950"/>
    <lineage>
        <taxon>Bacteria</taxon>
        <taxon>Pseudomonadati</taxon>
        <taxon>Pseudomonadota</taxon>
        <taxon>Alphaproteobacteria</taxon>
        <taxon>Hyphomonadales</taxon>
        <taxon>Hyphomonadaceae</taxon>
        <taxon>Hyphomonas</taxon>
    </lineage>
</organism>
<dbReference type="EMBL" id="ARYK01000001">
    <property type="protein sequence ID" value="KCZ94410.1"/>
    <property type="molecule type" value="Genomic_DNA"/>
</dbReference>
<evidence type="ECO:0000259" key="1">
    <source>
        <dbReference type="Pfam" id="PF07045"/>
    </source>
</evidence>
<dbReference type="Proteomes" id="UP000025171">
    <property type="component" value="Unassembled WGS sequence"/>
</dbReference>
<sequence length="100" mass="11237">MAAYIIAQINIADRETYSKYEARFMDAFTRFGGRLLSVDENVHVLEGDWSYTRTVLAEFPSKPAALEWYDCHEYQALAAFRHAASVSNVVLLDAFAANPG</sequence>
<feature type="domain" description="DUF1330" evidence="1">
    <location>
        <begin position="3"/>
        <end position="94"/>
    </location>
</feature>
<accession>A0A059FUP3</accession>
<reference evidence="2 3" key="1">
    <citation type="journal article" date="2014" name="Antonie Van Leeuwenhoek">
        <title>Hyphomonas beringensis sp. nov. and Hyphomonas chukchiensis sp. nov., isolated from surface seawater of the Bering Sea and Chukchi Sea.</title>
        <authorList>
            <person name="Li C."/>
            <person name="Lai Q."/>
            <person name="Li G."/>
            <person name="Dong C."/>
            <person name="Wang J."/>
            <person name="Liao Y."/>
            <person name="Shao Z."/>
        </authorList>
    </citation>
    <scope>NUCLEOTIDE SEQUENCE [LARGE SCALE GENOMIC DNA]</scope>
    <source>
        <strain evidence="2 3">MHS-2</strain>
    </source>
</reference>
<comment type="caution">
    <text evidence="2">The sequence shown here is derived from an EMBL/GenBank/DDBJ whole genome shotgun (WGS) entry which is preliminary data.</text>
</comment>
<gene>
    <name evidence="2" type="ORF">HJO_03510</name>
</gene>
<dbReference type="STRING" id="1280950.HJO_03510"/>
<name>A0A059FUP3_9PROT</name>
<dbReference type="AlphaFoldDB" id="A0A059FUP3"/>
<dbReference type="Pfam" id="PF07045">
    <property type="entry name" value="DUF1330"/>
    <property type="match status" value="1"/>
</dbReference>
<dbReference type="PANTHER" id="PTHR41521">
    <property type="match status" value="1"/>
</dbReference>
<dbReference type="eggNOG" id="COG5470">
    <property type="taxonomic scope" value="Bacteria"/>
</dbReference>
<dbReference type="RefSeq" id="WP_035613554.1">
    <property type="nucleotide sequence ID" value="NZ_ARYK01000001.1"/>
</dbReference>
<dbReference type="PATRIC" id="fig|1280950.3.peg.714"/>
<dbReference type="SUPFAM" id="SSF54909">
    <property type="entry name" value="Dimeric alpha+beta barrel"/>
    <property type="match status" value="1"/>
</dbReference>
<dbReference type="OrthoDB" id="9806380at2"/>
<evidence type="ECO:0000313" key="2">
    <source>
        <dbReference type="EMBL" id="KCZ94410.1"/>
    </source>
</evidence>